<dbReference type="GO" id="GO:0016226">
    <property type="term" value="P:iron-sulfur cluster assembly"/>
    <property type="evidence" value="ECO:0007669"/>
    <property type="project" value="InterPro"/>
</dbReference>
<dbReference type="Gene3D" id="3.40.50.300">
    <property type="entry name" value="P-loop containing nucleotide triphosphate hydrolases"/>
    <property type="match status" value="1"/>
</dbReference>
<dbReference type="InterPro" id="IPR027417">
    <property type="entry name" value="P-loop_NTPase"/>
</dbReference>
<reference evidence="3" key="1">
    <citation type="submission" date="2018-11" db="EMBL/GenBank/DDBJ databases">
        <authorList>
            <consortium name="Pathogen Informatics"/>
        </authorList>
    </citation>
    <scope>NUCLEOTIDE SEQUENCE</scope>
</reference>
<keyword evidence="2" id="KW-0067">ATP-binding</keyword>
<dbReference type="InterPro" id="IPR044304">
    <property type="entry name" value="NUBPL-like"/>
</dbReference>
<evidence type="ECO:0000256" key="2">
    <source>
        <dbReference type="ARBA" id="ARBA00022840"/>
    </source>
</evidence>
<dbReference type="AlphaFoldDB" id="A0A448WBQ8"/>
<dbReference type="Proteomes" id="UP000784294">
    <property type="component" value="Unassembled WGS sequence"/>
</dbReference>
<evidence type="ECO:0000313" key="4">
    <source>
        <dbReference type="Proteomes" id="UP000784294"/>
    </source>
</evidence>
<evidence type="ECO:0000256" key="1">
    <source>
        <dbReference type="ARBA" id="ARBA00022741"/>
    </source>
</evidence>
<dbReference type="GO" id="GO:0051539">
    <property type="term" value="F:4 iron, 4 sulfur cluster binding"/>
    <property type="evidence" value="ECO:0007669"/>
    <property type="project" value="TreeGrafter"/>
</dbReference>
<name>A0A448WBQ8_9PLAT</name>
<sequence>MGIFSPDNYIVAWGPLDLLVVDMPPGTGDVQLSISQNIPVDGAIIITTPQGLAVSNARRGLEMLKKVNIPILGIVENMSDFTCPSCGHRSLLFHDDCDPMTPIKDKTSGGLGLAEATGTQLLARLPIDQRICTSGELGRPLVLGLAANSIAHPGTAVHQPASLQAYDQLARLLLTRLSEKFSPRP</sequence>
<comment type="caution">
    <text evidence="3">The sequence shown here is derived from an EMBL/GenBank/DDBJ whole genome shotgun (WGS) entry which is preliminary data.</text>
</comment>
<protein>
    <submittedName>
        <fullName evidence="3">Uncharacterized protein</fullName>
    </submittedName>
</protein>
<dbReference type="GO" id="GO:0005524">
    <property type="term" value="F:ATP binding"/>
    <property type="evidence" value="ECO:0007669"/>
    <property type="project" value="UniProtKB-KW"/>
</dbReference>
<organism evidence="3 4">
    <name type="scientific">Protopolystoma xenopodis</name>
    <dbReference type="NCBI Taxonomy" id="117903"/>
    <lineage>
        <taxon>Eukaryota</taxon>
        <taxon>Metazoa</taxon>
        <taxon>Spiralia</taxon>
        <taxon>Lophotrochozoa</taxon>
        <taxon>Platyhelminthes</taxon>
        <taxon>Monogenea</taxon>
        <taxon>Polyopisthocotylea</taxon>
        <taxon>Polystomatidea</taxon>
        <taxon>Polystomatidae</taxon>
        <taxon>Protopolystoma</taxon>
    </lineage>
</organism>
<keyword evidence="4" id="KW-1185">Reference proteome</keyword>
<dbReference type="EMBL" id="CAAALY010002642">
    <property type="protein sequence ID" value="VEL07868.1"/>
    <property type="molecule type" value="Genomic_DNA"/>
</dbReference>
<dbReference type="PANTHER" id="PTHR42961:SF2">
    <property type="entry name" value="IRON-SULFUR PROTEIN NUBPL"/>
    <property type="match status" value="1"/>
</dbReference>
<dbReference type="InterPro" id="IPR033756">
    <property type="entry name" value="YlxH/NBP35"/>
</dbReference>
<keyword evidence="1" id="KW-0547">Nucleotide-binding</keyword>
<proteinExistence type="predicted"/>
<dbReference type="Pfam" id="PF10609">
    <property type="entry name" value="ParA"/>
    <property type="match status" value="1"/>
</dbReference>
<dbReference type="PANTHER" id="PTHR42961">
    <property type="entry name" value="IRON-SULFUR PROTEIN NUBPL"/>
    <property type="match status" value="1"/>
</dbReference>
<dbReference type="SUPFAM" id="SSF52540">
    <property type="entry name" value="P-loop containing nucleoside triphosphate hydrolases"/>
    <property type="match status" value="1"/>
</dbReference>
<accession>A0A448WBQ8</accession>
<evidence type="ECO:0000313" key="3">
    <source>
        <dbReference type="EMBL" id="VEL07868.1"/>
    </source>
</evidence>
<gene>
    <name evidence="3" type="ORF">PXEA_LOCUS1308</name>
</gene>
<dbReference type="OrthoDB" id="1741334at2759"/>